<evidence type="ECO:0000256" key="5">
    <source>
        <dbReference type="ARBA" id="ARBA00022438"/>
    </source>
</evidence>
<evidence type="ECO:0000256" key="7">
    <source>
        <dbReference type="ARBA" id="ARBA00022723"/>
    </source>
</evidence>
<dbReference type="InterPro" id="IPR035097">
    <property type="entry name" value="M29_N-terminal"/>
</dbReference>
<accession>A0A6J4UWV9</accession>
<dbReference type="InterPro" id="IPR000787">
    <property type="entry name" value="Peptidase_M29"/>
</dbReference>
<keyword evidence="7" id="KW-0479">Metal-binding</keyword>
<dbReference type="PANTHER" id="PTHR34448">
    <property type="entry name" value="AMINOPEPTIDASE"/>
    <property type="match status" value="1"/>
</dbReference>
<dbReference type="SUPFAM" id="SSF144052">
    <property type="entry name" value="Thermophilic metalloprotease-like"/>
    <property type="match status" value="1"/>
</dbReference>
<comment type="similarity">
    <text evidence="4">Belongs to the peptidase M29 family.</text>
</comment>
<dbReference type="GO" id="GO:0006508">
    <property type="term" value="P:proteolysis"/>
    <property type="evidence" value="ECO:0007669"/>
    <property type="project" value="UniProtKB-KW"/>
</dbReference>
<keyword evidence="6" id="KW-0645">Protease</keyword>
<protein>
    <submittedName>
        <fullName evidence="10">Aminopeptidase</fullName>
    </submittedName>
</protein>
<dbReference type="GO" id="GO:0008237">
    <property type="term" value="F:metallopeptidase activity"/>
    <property type="evidence" value="ECO:0007669"/>
    <property type="project" value="UniProtKB-KW"/>
</dbReference>
<comment type="cofactor">
    <cofactor evidence="1">
        <name>Co(2+)</name>
        <dbReference type="ChEBI" id="CHEBI:48828"/>
    </cofactor>
</comment>
<evidence type="ECO:0000256" key="3">
    <source>
        <dbReference type="ARBA" id="ARBA00001947"/>
    </source>
</evidence>
<dbReference type="PANTHER" id="PTHR34448:SF1">
    <property type="entry name" value="BLL6088 PROTEIN"/>
    <property type="match status" value="1"/>
</dbReference>
<dbReference type="Pfam" id="PF02073">
    <property type="entry name" value="Peptidase_M29"/>
    <property type="match status" value="1"/>
</dbReference>
<proteinExistence type="inferred from homology"/>
<gene>
    <name evidence="10" type="ORF">AVDCRST_MAG59-2682</name>
</gene>
<comment type="cofactor">
    <cofactor evidence="2">
        <name>Mg(2+)</name>
        <dbReference type="ChEBI" id="CHEBI:18420"/>
    </cofactor>
</comment>
<dbReference type="InterPro" id="IPR052170">
    <property type="entry name" value="M29_Exopeptidase"/>
</dbReference>
<sequence length="375" mass="40557">MADPRHEKLAQVLVRYSLGLEPGDKLAVATQLGGVPLAREVYRQALRAGAHPVARVSLAASLSPLGAFDSLGEVRLREGSDEQVGFIDLDLQEMERYDAMLLVWADENTMGLSSIDPSRIAAAERMRAPVMARMMERAAAGDLRWCGTVFPTQAHAQDAGMALDAYEDFVFGAGLLDRDDPAAAWREVGVELARVAAFLGAHDEIRIEAPGTDLTYRVGGRTWIAAAGTNNFPDGEVFTGPVEGSANGTVRFTYPAIYAGNEVEDVRLAFRDGRVVEASAARGQAFLEAMLDQDPGARFLGEAAFGMNYGIGRFTRNILFDEKIGGTMHLALGQSYPQTGGTNESGLHWDMICDLRQGRVYADGEPCYAEGKFTI</sequence>
<evidence type="ECO:0000256" key="9">
    <source>
        <dbReference type="ARBA" id="ARBA00023049"/>
    </source>
</evidence>
<evidence type="ECO:0000256" key="4">
    <source>
        <dbReference type="ARBA" id="ARBA00008236"/>
    </source>
</evidence>
<evidence type="ECO:0000256" key="1">
    <source>
        <dbReference type="ARBA" id="ARBA00001941"/>
    </source>
</evidence>
<keyword evidence="8" id="KW-0378">Hydrolase</keyword>
<dbReference type="EMBL" id="CADCWF010000170">
    <property type="protein sequence ID" value="CAA9562185.1"/>
    <property type="molecule type" value="Genomic_DNA"/>
</dbReference>
<dbReference type="Gene3D" id="3.40.1830.10">
    <property type="entry name" value="Thermophilic metalloprotease (M29)"/>
    <property type="match status" value="1"/>
</dbReference>
<evidence type="ECO:0000256" key="6">
    <source>
        <dbReference type="ARBA" id="ARBA00022670"/>
    </source>
</evidence>
<evidence type="ECO:0000256" key="2">
    <source>
        <dbReference type="ARBA" id="ARBA00001946"/>
    </source>
</evidence>
<dbReference type="GO" id="GO:0046872">
    <property type="term" value="F:metal ion binding"/>
    <property type="evidence" value="ECO:0007669"/>
    <property type="project" value="UniProtKB-KW"/>
</dbReference>
<evidence type="ECO:0000313" key="10">
    <source>
        <dbReference type="EMBL" id="CAA9562185.1"/>
    </source>
</evidence>
<dbReference type="PRINTS" id="PR00919">
    <property type="entry name" value="THERMOPTASE"/>
</dbReference>
<organism evidence="10">
    <name type="scientific">uncultured Thermomicrobiales bacterium</name>
    <dbReference type="NCBI Taxonomy" id="1645740"/>
    <lineage>
        <taxon>Bacteria</taxon>
        <taxon>Pseudomonadati</taxon>
        <taxon>Thermomicrobiota</taxon>
        <taxon>Thermomicrobia</taxon>
        <taxon>Thermomicrobiales</taxon>
        <taxon>environmental samples</taxon>
    </lineage>
</organism>
<name>A0A6J4UWV9_9BACT</name>
<dbReference type="AlphaFoldDB" id="A0A6J4UWV9"/>
<evidence type="ECO:0000256" key="8">
    <source>
        <dbReference type="ARBA" id="ARBA00022801"/>
    </source>
</evidence>
<keyword evidence="9" id="KW-0482">Metalloprotease</keyword>
<dbReference type="GO" id="GO:0004177">
    <property type="term" value="F:aminopeptidase activity"/>
    <property type="evidence" value="ECO:0007669"/>
    <property type="project" value="UniProtKB-KW"/>
</dbReference>
<keyword evidence="5 10" id="KW-0031">Aminopeptidase</keyword>
<reference evidence="10" key="1">
    <citation type="submission" date="2020-02" db="EMBL/GenBank/DDBJ databases">
        <authorList>
            <person name="Meier V. D."/>
        </authorList>
    </citation>
    <scope>NUCLEOTIDE SEQUENCE</scope>
    <source>
        <strain evidence="10">AVDCRST_MAG59</strain>
    </source>
</reference>
<comment type="cofactor">
    <cofactor evidence="3">
        <name>Zn(2+)</name>
        <dbReference type="ChEBI" id="CHEBI:29105"/>
    </cofactor>
</comment>